<keyword evidence="3" id="KW-1185">Reference proteome</keyword>
<dbReference type="InterPro" id="IPR041496">
    <property type="entry name" value="YitH/HolE_GNAT"/>
</dbReference>
<dbReference type="Gene3D" id="3.40.630.30">
    <property type="match status" value="1"/>
</dbReference>
<proteinExistence type="predicted"/>
<gene>
    <name evidence="2" type="ORF">EYW49_09180</name>
</gene>
<dbReference type="GO" id="GO:0016747">
    <property type="term" value="F:acyltransferase activity, transferring groups other than amino-acyl groups"/>
    <property type="evidence" value="ECO:0007669"/>
    <property type="project" value="InterPro"/>
</dbReference>
<evidence type="ECO:0000313" key="2">
    <source>
        <dbReference type="EMBL" id="TBW38433.1"/>
    </source>
</evidence>
<dbReference type="Pfam" id="PF18014">
    <property type="entry name" value="Acetyltransf_18"/>
    <property type="match status" value="1"/>
</dbReference>
<evidence type="ECO:0000259" key="1">
    <source>
        <dbReference type="PROSITE" id="PS51186"/>
    </source>
</evidence>
<dbReference type="SUPFAM" id="SSF55729">
    <property type="entry name" value="Acyl-CoA N-acyltransferases (Nat)"/>
    <property type="match status" value="1"/>
</dbReference>
<keyword evidence="2" id="KW-0808">Transferase</keyword>
<organism evidence="2 3">
    <name type="scientific">Siculibacillus lacustris</name>
    <dbReference type="NCBI Taxonomy" id="1549641"/>
    <lineage>
        <taxon>Bacteria</taxon>
        <taxon>Pseudomonadati</taxon>
        <taxon>Pseudomonadota</taxon>
        <taxon>Alphaproteobacteria</taxon>
        <taxon>Hyphomicrobiales</taxon>
        <taxon>Ancalomicrobiaceae</taxon>
        <taxon>Siculibacillus</taxon>
    </lineage>
</organism>
<dbReference type="PANTHER" id="PTHR47237">
    <property type="entry name" value="SLL0310 PROTEIN"/>
    <property type="match status" value="1"/>
</dbReference>
<dbReference type="Gene3D" id="3.40.630.90">
    <property type="match status" value="1"/>
</dbReference>
<dbReference type="CDD" id="cd04301">
    <property type="entry name" value="NAT_SF"/>
    <property type="match status" value="1"/>
</dbReference>
<dbReference type="InterPro" id="IPR000182">
    <property type="entry name" value="GNAT_dom"/>
</dbReference>
<sequence>MPPLAIAPATPAEVDLLVEWAALEGWNPGLGDAGPFRASDPDGFHLARLDGEPVAGISVVTYDEAFAFLGFYICAPAHRGRGFGWATWQAGLAHAGARTVGLDGVVAQLDNYRRSGFALAHRNIRYAGRVDLPPVTPPGVTAVTAAHLPALITWDAPRFGAERAGFVTAWCDGGGGRIARIFVEDGRIRGWGVVRPARVGHKIGPLYAETPVVAEALFVALAGAVGDTTLVIDPPEPNAAARALAERHGLAPVFETARMYRGPAPALPLAEIWGISSFELG</sequence>
<dbReference type="AlphaFoldDB" id="A0A4Q9VS30"/>
<dbReference type="OrthoDB" id="20916at2"/>
<accession>A0A4Q9VS30</accession>
<dbReference type="InterPro" id="IPR052729">
    <property type="entry name" value="Acyl/Acetyltrans_Enzymes"/>
</dbReference>
<dbReference type="EMBL" id="SJFN01000011">
    <property type="protein sequence ID" value="TBW38433.1"/>
    <property type="molecule type" value="Genomic_DNA"/>
</dbReference>
<dbReference type="PANTHER" id="PTHR47237:SF1">
    <property type="entry name" value="SLL0310 PROTEIN"/>
    <property type="match status" value="1"/>
</dbReference>
<protein>
    <submittedName>
        <fullName evidence="2">GNAT family N-acetyltransferase</fullName>
    </submittedName>
</protein>
<name>A0A4Q9VS30_9HYPH</name>
<dbReference type="InterPro" id="IPR016181">
    <property type="entry name" value="Acyl_CoA_acyltransferase"/>
</dbReference>
<reference evidence="2 3" key="1">
    <citation type="submission" date="2019-02" db="EMBL/GenBank/DDBJ databases">
        <title>Siculibacillus lacustris gen. nov., sp. nov., a new rosette-forming bacterium isolated from a freshwater crater lake (Lake St. Ana, Romania).</title>
        <authorList>
            <person name="Felfoldi T."/>
            <person name="Marton Z."/>
            <person name="Szabo A."/>
            <person name="Mentes A."/>
            <person name="Boka K."/>
            <person name="Marialigeti K."/>
            <person name="Mathe I."/>
            <person name="Koncz M."/>
            <person name="Schumann P."/>
            <person name="Toth E."/>
        </authorList>
    </citation>
    <scope>NUCLEOTIDE SEQUENCE [LARGE SCALE GENOMIC DNA]</scope>
    <source>
        <strain evidence="2 3">SA-279</strain>
    </source>
</reference>
<evidence type="ECO:0000313" key="3">
    <source>
        <dbReference type="Proteomes" id="UP000292781"/>
    </source>
</evidence>
<dbReference type="Proteomes" id="UP000292781">
    <property type="component" value="Unassembled WGS sequence"/>
</dbReference>
<dbReference type="PROSITE" id="PS51186">
    <property type="entry name" value="GNAT"/>
    <property type="match status" value="1"/>
</dbReference>
<comment type="caution">
    <text evidence="2">The sequence shown here is derived from an EMBL/GenBank/DDBJ whole genome shotgun (WGS) entry which is preliminary data.</text>
</comment>
<dbReference type="Pfam" id="PF00583">
    <property type="entry name" value="Acetyltransf_1"/>
    <property type="match status" value="1"/>
</dbReference>
<feature type="domain" description="N-acetyltransferase" evidence="1">
    <location>
        <begin position="4"/>
        <end position="133"/>
    </location>
</feature>
<dbReference type="RefSeq" id="WP_131308613.1">
    <property type="nucleotide sequence ID" value="NZ_SJFN01000011.1"/>
</dbReference>